<dbReference type="Gene3D" id="3.90.175.10">
    <property type="entry name" value="Diphtheria Toxin, domain 1"/>
    <property type="match status" value="4"/>
</dbReference>
<reference evidence="3" key="1">
    <citation type="submission" date="2023-06" db="EMBL/GenBank/DDBJ databases">
        <title>Male Hemibagrus guttatus genome.</title>
        <authorList>
            <person name="Bian C."/>
        </authorList>
    </citation>
    <scope>NUCLEOTIDE SEQUENCE</scope>
    <source>
        <strain evidence="3">Male_cb2023</strain>
        <tissue evidence="3">Muscle</tissue>
    </source>
</reference>
<dbReference type="SUPFAM" id="SSF56399">
    <property type="entry name" value="ADP-ribosylation"/>
    <property type="match status" value="4"/>
</dbReference>
<feature type="non-terminal residue" evidence="3">
    <location>
        <position position="1"/>
    </location>
</feature>
<comment type="caution">
    <text evidence="3">The sequence shown here is derived from an EMBL/GenBank/DDBJ whole genome shotgun (WGS) entry which is preliminary data.</text>
</comment>
<comment type="similarity">
    <text evidence="1">Belongs to the ARTD/PARP family.</text>
</comment>
<dbReference type="PANTHER" id="PTHR36542">
    <property type="entry name" value="GIG2-LIKE PROTEIN DRED-RELATED"/>
    <property type="match status" value="1"/>
</dbReference>
<name>A0AAE0VBZ0_9TELE</name>
<dbReference type="GO" id="GO:0003950">
    <property type="term" value="F:NAD+ poly-ADP-ribosyltransferase activity"/>
    <property type="evidence" value="ECO:0007669"/>
    <property type="project" value="InterPro"/>
</dbReference>
<feature type="domain" description="PARP catalytic" evidence="2">
    <location>
        <begin position="293"/>
        <end position="371"/>
    </location>
</feature>
<evidence type="ECO:0000313" key="3">
    <source>
        <dbReference type="EMBL" id="KAK3551448.1"/>
    </source>
</evidence>
<organism evidence="3 4">
    <name type="scientific">Hemibagrus guttatus</name>
    <dbReference type="NCBI Taxonomy" id="175788"/>
    <lineage>
        <taxon>Eukaryota</taxon>
        <taxon>Metazoa</taxon>
        <taxon>Chordata</taxon>
        <taxon>Craniata</taxon>
        <taxon>Vertebrata</taxon>
        <taxon>Euteleostomi</taxon>
        <taxon>Actinopterygii</taxon>
        <taxon>Neopterygii</taxon>
        <taxon>Teleostei</taxon>
        <taxon>Ostariophysi</taxon>
        <taxon>Siluriformes</taxon>
        <taxon>Bagridae</taxon>
        <taxon>Hemibagrus</taxon>
    </lineage>
</organism>
<proteinExistence type="inferred from homology"/>
<dbReference type="EMBL" id="JAUCMX010000003">
    <property type="protein sequence ID" value="KAK3551448.1"/>
    <property type="molecule type" value="Genomic_DNA"/>
</dbReference>
<dbReference type="GO" id="GO:0005737">
    <property type="term" value="C:cytoplasm"/>
    <property type="evidence" value="ECO:0007669"/>
    <property type="project" value="TreeGrafter"/>
</dbReference>
<evidence type="ECO:0000256" key="1">
    <source>
        <dbReference type="ARBA" id="ARBA00024347"/>
    </source>
</evidence>
<dbReference type="AlphaFoldDB" id="A0AAE0VBZ0"/>
<sequence>MDYYYSYYDESDFSFLEYYRGQIFYIMYHGTTLSAARKIKRQGFKPSTDGMLGPGVYMSRSLEKAKHYPLDPKPGKRLAILKLRVEVRRVKKIDYQGHPLQKTWYENGYDTAVFVKTFRLVLLHYSHSSLEFEKQYKCEQAEKLHLALTRRLYGESAMNKGYGGHRYYTMYHGTTLAAAQTIMHEGFRRSADGMLGPGVYVSRSVDKAMRYPLNPPPGVRLAVLKLRVRVGRVKKIDYQGHPLQKTWHEQGYSTAWVPPDCGMVSSGLEEDCVWDPNFQRGLSSIEFGGRRYYIMYHGTTLEAAKQIKQHGFRCSSGGMLGPGVYVSRSIDKAKRYPLKPEPGTRLAILKLRVRVGKVKKIDRQGHPLQKTWHNQYDTAWVPPNCGMVPSGLEEDCVWDPNRIEVLDMYYIMYHGTTLEAAKQIKQHGFRRSSGGMLGPGVYVSRSIDKAKRYPLKPEPGTRLAILKLRVRVGKVKKIDRQGHPLQKTWHIQYDTAWVPPNCGMVPSGLEEDCVWDPNRIEVLD</sequence>
<keyword evidence="4" id="KW-1185">Reference proteome</keyword>
<evidence type="ECO:0000313" key="4">
    <source>
        <dbReference type="Proteomes" id="UP001274896"/>
    </source>
</evidence>
<evidence type="ECO:0000259" key="2">
    <source>
        <dbReference type="Pfam" id="PF00644"/>
    </source>
</evidence>
<accession>A0AAE0VBZ0</accession>
<protein>
    <recommendedName>
        <fullName evidence="2">PARP catalytic domain-containing protein</fullName>
    </recommendedName>
</protein>
<gene>
    <name evidence="3" type="ORF">QTP70_017424</name>
</gene>
<dbReference type="Proteomes" id="UP001274896">
    <property type="component" value="Unassembled WGS sequence"/>
</dbReference>
<dbReference type="Pfam" id="PF00644">
    <property type="entry name" value="PARP"/>
    <property type="match status" value="1"/>
</dbReference>
<dbReference type="InterPro" id="IPR012317">
    <property type="entry name" value="Poly(ADP-ribose)pol_cat_dom"/>
</dbReference>